<name>A0A1H4A3E9_9BACT</name>
<accession>A0A1H4A3E9</accession>
<keyword evidence="1" id="KW-0677">Repeat</keyword>
<keyword evidence="3" id="KW-0812">Transmembrane</keyword>
<dbReference type="OrthoDB" id="1100887at2"/>
<keyword evidence="2" id="KW-0802">TPR repeat</keyword>
<protein>
    <recommendedName>
        <fullName evidence="6">Glycosyltransferase RgtA/B/C/D-like domain-containing protein</fullName>
    </recommendedName>
</protein>
<feature type="transmembrane region" description="Helical" evidence="3">
    <location>
        <begin position="164"/>
        <end position="185"/>
    </location>
</feature>
<feature type="transmembrane region" description="Helical" evidence="3">
    <location>
        <begin position="138"/>
        <end position="158"/>
    </location>
</feature>
<feature type="transmembrane region" description="Helical" evidence="3">
    <location>
        <begin position="314"/>
        <end position="331"/>
    </location>
</feature>
<feature type="transmembrane region" description="Helical" evidence="3">
    <location>
        <begin position="369"/>
        <end position="385"/>
    </location>
</feature>
<dbReference type="STRING" id="408074.SAMN05660909_01438"/>
<dbReference type="Proteomes" id="UP000199656">
    <property type="component" value="Unassembled WGS sequence"/>
</dbReference>
<dbReference type="PANTHER" id="PTHR44227">
    <property type="match status" value="1"/>
</dbReference>
<organism evidence="4 5">
    <name type="scientific">Chitinophaga terrae</name>
    <name type="common">ex Kim and Jung 2007</name>
    <dbReference type="NCBI Taxonomy" id="408074"/>
    <lineage>
        <taxon>Bacteria</taxon>
        <taxon>Pseudomonadati</taxon>
        <taxon>Bacteroidota</taxon>
        <taxon>Chitinophagia</taxon>
        <taxon>Chitinophagales</taxon>
        <taxon>Chitinophagaceae</taxon>
        <taxon>Chitinophaga</taxon>
    </lineage>
</organism>
<proteinExistence type="predicted"/>
<evidence type="ECO:0000313" key="5">
    <source>
        <dbReference type="Proteomes" id="UP000199656"/>
    </source>
</evidence>
<gene>
    <name evidence="4" type="ORF">SAMN05660909_01438</name>
</gene>
<dbReference type="InterPro" id="IPR052346">
    <property type="entry name" value="O-mannosyl-transferase_TMTC"/>
</dbReference>
<dbReference type="RefSeq" id="WP_089760117.1">
    <property type="nucleotide sequence ID" value="NZ_BKAT01000013.1"/>
</dbReference>
<feature type="transmembrane region" description="Helical" evidence="3">
    <location>
        <begin position="397"/>
        <end position="414"/>
    </location>
</feature>
<keyword evidence="3" id="KW-1133">Transmembrane helix</keyword>
<feature type="transmembrane region" description="Helical" evidence="3">
    <location>
        <begin position="243"/>
        <end position="260"/>
    </location>
</feature>
<dbReference type="AlphaFoldDB" id="A0A1H4A3E9"/>
<dbReference type="EMBL" id="FNRL01000005">
    <property type="protein sequence ID" value="SEA30308.1"/>
    <property type="molecule type" value="Genomic_DNA"/>
</dbReference>
<keyword evidence="5" id="KW-1185">Reference proteome</keyword>
<feature type="transmembrane region" description="Helical" evidence="3">
    <location>
        <begin position="21"/>
        <end position="42"/>
    </location>
</feature>
<evidence type="ECO:0000256" key="1">
    <source>
        <dbReference type="ARBA" id="ARBA00022737"/>
    </source>
</evidence>
<evidence type="ECO:0008006" key="6">
    <source>
        <dbReference type="Google" id="ProtNLM"/>
    </source>
</evidence>
<dbReference type="PANTHER" id="PTHR44227:SF3">
    <property type="entry name" value="PROTEIN O-MANNOSYL-TRANSFERASE TMTC4"/>
    <property type="match status" value="1"/>
</dbReference>
<reference evidence="5" key="1">
    <citation type="submission" date="2016-10" db="EMBL/GenBank/DDBJ databases">
        <authorList>
            <person name="Varghese N."/>
            <person name="Submissions S."/>
        </authorList>
    </citation>
    <scope>NUCLEOTIDE SEQUENCE [LARGE SCALE GENOMIC DNA]</scope>
    <source>
        <strain evidence="5">DSM 23920</strain>
    </source>
</reference>
<evidence type="ECO:0000256" key="3">
    <source>
        <dbReference type="SAM" id="Phobius"/>
    </source>
</evidence>
<evidence type="ECO:0000313" key="4">
    <source>
        <dbReference type="EMBL" id="SEA30308.1"/>
    </source>
</evidence>
<feature type="transmembrane region" description="Helical" evidence="3">
    <location>
        <begin position="338"/>
        <end position="357"/>
    </location>
</feature>
<feature type="transmembrane region" description="Helical" evidence="3">
    <location>
        <begin position="105"/>
        <end position="126"/>
    </location>
</feature>
<sequence length="446" mass="51619">MNHNVSAIPARRKLPRLKEIIAVNDVMLSVAALVLATLVVYFPTFSNEFQTHWDDQWVAINAYTENGFNAQNLWAILTDFYKGQYAPLNQLSYTVLYSLFGYDPFWFHLAGFVLHTCNVLLTFFLVRSILNKSGSFKQVSVSRISFITAVIMAVHPLLVESVAWISASKILIYSFFYLIGLHFYLKYVASSKTIYYLLATLFFILSFGGKEQAVTFPVCLLLIDYAINRNLKSRKVWLEKLPLFFMALVMGYITLLSQSADQAGLLSGARHYPFYQNVIFASYSATEYVVKCLIPVKLSYLYVFPNAIGEEVPVRFWIYPLLLLILLFAFWDFWKKKWVFFGIMFFLVHISMVLHIIPMSRFAMIADRYAYMASIGIFFLIAYFADKAMDIIKYRNPAMVLACIYTLSIGIYAHRRTTVWHNSDTLKKELKELLEKKENYSNNPTR</sequence>
<keyword evidence="3" id="KW-0472">Membrane</keyword>
<evidence type="ECO:0000256" key="2">
    <source>
        <dbReference type="ARBA" id="ARBA00022803"/>
    </source>
</evidence>